<evidence type="ECO:0000313" key="4">
    <source>
        <dbReference type="Proteomes" id="UP000650994"/>
    </source>
</evidence>
<dbReference type="OrthoDB" id="1441251at2"/>
<dbReference type="RefSeq" id="WP_072930818.1">
    <property type="nucleotide sequence ID" value="NZ_BMFL01000015.1"/>
</dbReference>
<evidence type="ECO:0000313" key="1">
    <source>
        <dbReference type="EMBL" id="GGF04970.1"/>
    </source>
</evidence>
<name>A0A1M6WFQ6_9FLAO</name>
<gene>
    <name evidence="1" type="ORF">GCM10010984_22770</name>
    <name evidence="2" type="ORF">SAMN05443634_104295</name>
</gene>
<reference evidence="2" key="2">
    <citation type="submission" date="2016-11" db="EMBL/GenBank/DDBJ databases">
        <authorList>
            <person name="Jaros S."/>
            <person name="Januszkiewicz K."/>
            <person name="Wedrychowicz H."/>
        </authorList>
    </citation>
    <scope>NUCLEOTIDE SEQUENCE [LARGE SCALE GENOMIC DNA]</scope>
    <source>
        <strain evidence="2">DSM 27989</strain>
    </source>
</reference>
<reference evidence="3" key="3">
    <citation type="submission" date="2016-11" db="EMBL/GenBank/DDBJ databases">
        <authorList>
            <person name="Varghese N."/>
            <person name="Submissions S."/>
        </authorList>
    </citation>
    <scope>NUCLEOTIDE SEQUENCE [LARGE SCALE GENOMIC DNA]</scope>
    <source>
        <strain evidence="3">DSM 27989</strain>
    </source>
</reference>
<dbReference type="Proteomes" id="UP000184120">
    <property type="component" value="Unassembled WGS sequence"/>
</dbReference>
<dbReference type="Gene3D" id="3.30.420.260">
    <property type="match status" value="1"/>
</dbReference>
<dbReference type="STRING" id="1434701.SAMN05443634_104295"/>
<evidence type="ECO:0000313" key="2">
    <source>
        <dbReference type="EMBL" id="SHK92613.1"/>
    </source>
</evidence>
<accession>A0A1M6WFQ6</accession>
<keyword evidence="4" id="KW-1185">Reference proteome</keyword>
<evidence type="ECO:0000313" key="3">
    <source>
        <dbReference type="Proteomes" id="UP000184120"/>
    </source>
</evidence>
<organism evidence="2 3">
    <name type="scientific">Chishuiella changwenlii</name>
    <dbReference type="NCBI Taxonomy" id="1434701"/>
    <lineage>
        <taxon>Bacteria</taxon>
        <taxon>Pseudomonadati</taxon>
        <taxon>Bacteroidota</taxon>
        <taxon>Flavobacteriia</taxon>
        <taxon>Flavobacteriales</taxon>
        <taxon>Weeksellaceae</taxon>
        <taxon>Chishuiella</taxon>
    </lineage>
</organism>
<dbReference type="Proteomes" id="UP000650994">
    <property type="component" value="Unassembled WGS sequence"/>
</dbReference>
<dbReference type="InterPro" id="IPR024213">
    <property type="entry name" value="DUF3822"/>
</dbReference>
<dbReference type="EMBL" id="FRBH01000004">
    <property type="protein sequence ID" value="SHK92613.1"/>
    <property type="molecule type" value="Genomic_DNA"/>
</dbReference>
<dbReference type="EMBL" id="BMFL01000015">
    <property type="protein sequence ID" value="GGF04970.1"/>
    <property type="molecule type" value="Genomic_DNA"/>
</dbReference>
<dbReference type="CDD" id="cd24013">
    <property type="entry name" value="ASKHA_ATPase_BT3980-like"/>
    <property type="match status" value="1"/>
</dbReference>
<dbReference type="AlphaFoldDB" id="A0A1M6WFQ6"/>
<reference evidence="1" key="5">
    <citation type="submission" date="2024-05" db="EMBL/GenBank/DDBJ databases">
        <authorList>
            <person name="Sun Q."/>
            <person name="Zhou Y."/>
        </authorList>
    </citation>
    <scope>NUCLEOTIDE SEQUENCE</scope>
    <source>
        <strain evidence="1">CGMCC 1.12707</strain>
    </source>
</reference>
<reference evidence="4" key="4">
    <citation type="journal article" date="2019" name="Int. J. Syst. Evol. Microbiol.">
        <title>The Global Catalogue of Microorganisms (GCM) 10K type strain sequencing project: providing services to taxonomists for standard genome sequencing and annotation.</title>
        <authorList>
            <consortium name="The Broad Institute Genomics Platform"/>
            <consortium name="The Broad Institute Genome Sequencing Center for Infectious Disease"/>
            <person name="Wu L."/>
            <person name="Ma J."/>
        </authorList>
    </citation>
    <scope>NUCLEOTIDE SEQUENCE [LARGE SCALE GENOMIC DNA]</scope>
    <source>
        <strain evidence="4">CGMCC 1.12707</strain>
    </source>
</reference>
<protein>
    <recommendedName>
        <fullName evidence="5">DUF3822 domain-containing protein</fullName>
    </recommendedName>
</protein>
<reference evidence="1" key="1">
    <citation type="journal article" date="2014" name="Int. J. Syst. Evol. Microbiol.">
        <title>Complete genome of a new Firmicutes species belonging to the dominant human colonic microbiota ('Ruminococcus bicirculans') reveals two chromosomes and a selective capacity to utilize plant glucans.</title>
        <authorList>
            <consortium name="NISC Comparative Sequencing Program"/>
            <person name="Wegmann U."/>
            <person name="Louis P."/>
            <person name="Goesmann A."/>
            <person name="Henrissat B."/>
            <person name="Duncan S.H."/>
            <person name="Flint H.J."/>
        </authorList>
    </citation>
    <scope>NUCLEOTIDE SEQUENCE</scope>
    <source>
        <strain evidence="1">CGMCC 1.12707</strain>
    </source>
</reference>
<proteinExistence type="predicted"/>
<sequence>MSNTTVRSLAILLSHNTLSYITKITEGETTSFSDVYDYSVDFTNQNKTEIEIEHELRSNLTLLQNYDHVHICFLSNSINVVPNHLIQHPLEDLLSISNYNPIQLAIDCPLQNEEASIVYNIHYPLKDVLLSLPNLQNARLYHSGKFLIDYGKINSKDDEIYINLMHQKLEICILSKGEFIFYNLFETKTKEDFLFYILYALNQLNISPNTVSLVAFGDLLHSPDYYDTLKKYVRNITFNEEDKSLGQYFTLYKLFECELFQEH</sequence>
<dbReference type="Pfam" id="PF12864">
    <property type="entry name" value="DUF3822"/>
    <property type="match status" value="1"/>
</dbReference>
<evidence type="ECO:0008006" key="5">
    <source>
        <dbReference type="Google" id="ProtNLM"/>
    </source>
</evidence>